<keyword evidence="4" id="KW-1185">Reference proteome</keyword>
<dbReference type="CDD" id="cd06558">
    <property type="entry name" value="crotonase-like"/>
    <property type="match status" value="1"/>
</dbReference>
<reference evidence="3" key="2">
    <citation type="submission" date="2020-09" db="EMBL/GenBank/DDBJ databases">
        <authorList>
            <person name="Sun Q."/>
            <person name="Zhou Y."/>
        </authorList>
    </citation>
    <scope>NUCLEOTIDE SEQUENCE</scope>
    <source>
        <strain evidence="3">CGMCC 1.6293</strain>
    </source>
</reference>
<evidence type="ECO:0000313" key="4">
    <source>
        <dbReference type="Proteomes" id="UP000649829"/>
    </source>
</evidence>
<dbReference type="Pfam" id="PF00378">
    <property type="entry name" value="ECH_1"/>
    <property type="match status" value="1"/>
</dbReference>
<sequence>MSTEPLMKLEVEEGVATLTINRPQKMNAFTVPLIREWDALLGRVLEDDAIRVLILTGAGRAFCAGGDIDDIENILAGDALSRKHYLWPVVHNIADKLERLDKPVIAALNGTARGAGLDMALMCDLRFAAHSVTVAESYINLALIAGDGGTWFLPRIVGTSNALDMFWTGDPVSAEEAFRIGLVNRLYDDDKLMDETRAYASRLAAQPQETIRIFKRATYQGMTMSRRTHFDMISSHMSMLFHSDDHRAKLSHMLQR</sequence>
<protein>
    <submittedName>
        <fullName evidence="3">Enoyl-CoA hydratase</fullName>
    </submittedName>
</protein>
<reference evidence="3" key="1">
    <citation type="journal article" date="2014" name="Int. J. Syst. Evol. Microbiol.">
        <title>Complete genome sequence of Corynebacterium casei LMG S-19264T (=DSM 44701T), isolated from a smear-ripened cheese.</title>
        <authorList>
            <consortium name="US DOE Joint Genome Institute (JGI-PGF)"/>
            <person name="Walter F."/>
            <person name="Albersmeier A."/>
            <person name="Kalinowski J."/>
            <person name="Ruckert C."/>
        </authorList>
    </citation>
    <scope>NUCLEOTIDE SEQUENCE</scope>
    <source>
        <strain evidence="3">CGMCC 1.6293</strain>
    </source>
</reference>
<dbReference type="PANTHER" id="PTHR43802">
    <property type="entry name" value="ENOYL-COA HYDRATASE"/>
    <property type="match status" value="1"/>
</dbReference>
<proteinExistence type="inferred from homology"/>
<evidence type="ECO:0000256" key="2">
    <source>
        <dbReference type="RuleBase" id="RU003707"/>
    </source>
</evidence>
<dbReference type="PANTHER" id="PTHR43802:SF1">
    <property type="entry name" value="IP11341P-RELATED"/>
    <property type="match status" value="1"/>
</dbReference>
<accession>A0A917WMA5</accession>
<dbReference type="RefSeq" id="WP_028288654.1">
    <property type="nucleotide sequence ID" value="NZ_BMLF01000008.1"/>
</dbReference>
<dbReference type="InterPro" id="IPR001753">
    <property type="entry name" value="Enoyl-CoA_hydra/iso"/>
</dbReference>
<dbReference type="InterPro" id="IPR029045">
    <property type="entry name" value="ClpP/crotonase-like_dom_sf"/>
</dbReference>
<dbReference type="EMBL" id="BMLF01000008">
    <property type="protein sequence ID" value="GGM16039.1"/>
    <property type="molecule type" value="Genomic_DNA"/>
</dbReference>
<name>A0A917WMA5_9RHOB</name>
<organism evidence="3 4">
    <name type="scientific">Pseudooceanicola nanhaiensis</name>
    <dbReference type="NCBI Taxonomy" id="375761"/>
    <lineage>
        <taxon>Bacteria</taxon>
        <taxon>Pseudomonadati</taxon>
        <taxon>Pseudomonadota</taxon>
        <taxon>Alphaproteobacteria</taxon>
        <taxon>Rhodobacterales</taxon>
        <taxon>Paracoccaceae</taxon>
        <taxon>Pseudooceanicola</taxon>
    </lineage>
</organism>
<dbReference type="GO" id="GO:0003824">
    <property type="term" value="F:catalytic activity"/>
    <property type="evidence" value="ECO:0007669"/>
    <property type="project" value="InterPro"/>
</dbReference>
<dbReference type="Gene3D" id="3.90.226.10">
    <property type="entry name" value="2-enoyl-CoA Hydratase, Chain A, domain 1"/>
    <property type="match status" value="1"/>
</dbReference>
<comment type="caution">
    <text evidence="3">The sequence shown here is derived from an EMBL/GenBank/DDBJ whole genome shotgun (WGS) entry which is preliminary data.</text>
</comment>
<dbReference type="AlphaFoldDB" id="A0A917WMA5"/>
<dbReference type="PROSITE" id="PS00166">
    <property type="entry name" value="ENOYL_COA_HYDRATASE"/>
    <property type="match status" value="1"/>
</dbReference>
<gene>
    <name evidence="3" type="ORF">GCM10011534_42500</name>
</gene>
<comment type="similarity">
    <text evidence="1 2">Belongs to the enoyl-CoA hydratase/isomerase family.</text>
</comment>
<dbReference type="Proteomes" id="UP000649829">
    <property type="component" value="Unassembled WGS sequence"/>
</dbReference>
<evidence type="ECO:0000256" key="1">
    <source>
        <dbReference type="ARBA" id="ARBA00005254"/>
    </source>
</evidence>
<dbReference type="SUPFAM" id="SSF52096">
    <property type="entry name" value="ClpP/crotonase"/>
    <property type="match status" value="1"/>
</dbReference>
<dbReference type="InterPro" id="IPR018376">
    <property type="entry name" value="Enoyl-CoA_hyd/isom_CS"/>
</dbReference>
<evidence type="ECO:0000313" key="3">
    <source>
        <dbReference type="EMBL" id="GGM16039.1"/>
    </source>
</evidence>